<sequence>MLQKNFKYGPERPLEERLHKTKGKKVFPLRLRCLTRSFRKFLNGGNYKDNTKSRGDFKHYINNQSGDQFPGIRKMQMKHCDTKIKGKNKRLMHVRDSGARNDVSPKAKKPEHLDEFILHAVQRLQGNFEKAEVALDRLERSCLSVDGFLANIQTKLALEFPESFLHLPERLSESVHRSKTLSGEDDADNDPSYVIEVTSNSSSDASSEENNHNL</sequence>
<reference evidence="2 3" key="1">
    <citation type="journal article" date="2017" name="Gigascience">
        <title>Draft genome of the honey bee ectoparasitic mite, Tropilaelaps mercedesae, is shaped by the parasitic life history.</title>
        <authorList>
            <person name="Dong X."/>
            <person name="Armstrong S.D."/>
            <person name="Xia D."/>
            <person name="Makepeace B.L."/>
            <person name="Darby A.C."/>
            <person name="Kadowaki T."/>
        </authorList>
    </citation>
    <scope>NUCLEOTIDE SEQUENCE [LARGE SCALE GENOMIC DNA]</scope>
    <source>
        <strain evidence="2">Wuxi-XJTLU</strain>
    </source>
</reference>
<evidence type="ECO:0000256" key="1">
    <source>
        <dbReference type="SAM" id="MobiDB-lite"/>
    </source>
</evidence>
<dbReference type="AlphaFoldDB" id="A0A1V9XU85"/>
<feature type="region of interest" description="Disordered" evidence="1">
    <location>
        <begin position="176"/>
        <end position="214"/>
    </location>
</feature>
<name>A0A1V9XU85_9ACAR</name>
<dbReference type="Proteomes" id="UP000192247">
    <property type="component" value="Unassembled WGS sequence"/>
</dbReference>
<accession>A0A1V9XU85</accession>
<gene>
    <name evidence="2" type="ORF">BIW11_07364</name>
</gene>
<dbReference type="InParanoid" id="A0A1V9XU85"/>
<dbReference type="EMBL" id="MNPL01004000">
    <property type="protein sequence ID" value="OQR77057.1"/>
    <property type="molecule type" value="Genomic_DNA"/>
</dbReference>
<evidence type="ECO:0000313" key="2">
    <source>
        <dbReference type="EMBL" id="OQR77057.1"/>
    </source>
</evidence>
<organism evidence="2 3">
    <name type="scientific">Tropilaelaps mercedesae</name>
    <dbReference type="NCBI Taxonomy" id="418985"/>
    <lineage>
        <taxon>Eukaryota</taxon>
        <taxon>Metazoa</taxon>
        <taxon>Ecdysozoa</taxon>
        <taxon>Arthropoda</taxon>
        <taxon>Chelicerata</taxon>
        <taxon>Arachnida</taxon>
        <taxon>Acari</taxon>
        <taxon>Parasitiformes</taxon>
        <taxon>Mesostigmata</taxon>
        <taxon>Gamasina</taxon>
        <taxon>Dermanyssoidea</taxon>
        <taxon>Laelapidae</taxon>
        <taxon>Tropilaelaps</taxon>
    </lineage>
</organism>
<protein>
    <submittedName>
        <fullName evidence="2">Uncharacterized protein</fullName>
    </submittedName>
</protein>
<evidence type="ECO:0000313" key="3">
    <source>
        <dbReference type="Proteomes" id="UP000192247"/>
    </source>
</evidence>
<keyword evidence="3" id="KW-1185">Reference proteome</keyword>
<proteinExistence type="predicted"/>
<comment type="caution">
    <text evidence="2">The sequence shown here is derived from an EMBL/GenBank/DDBJ whole genome shotgun (WGS) entry which is preliminary data.</text>
</comment>